<organism evidence="1 2">
    <name type="scientific">Empedobacter falsenii</name>
    <dbReference type="NCBI Taxonomy" id="343874"/>
    <lineage>
        <taxon>Bacteria</taxon>
        <taxon>Pseudomonadati</taxon>
        <taxon>Bacteroidota</taxon>
        <taxon>Flavobacteriia</taxon>
        <taxon>Flavobacteriales</taxon>
        <taxon>Weeksellaceae</taxon>
        <taxon>Empedobacter</taxon>
    </lineage>
</organism>
<proteinExistence type="predicted"/>
<reference evidence="1" key="2">
    <citation type="journal article" date="2022" name="Sci. Total Environ.">
        <title>Prevalence, transmission, and molecular epidemiology of tet(X)-positive bacteria among humans, animals, and environmental niches in China: An epidemiological, and genomic-based study.</title>
        <authorList>
            <person name="Dong N."/>
            <person name="Zeng Y."/>
            <person name="Cai C."/>
            <person name="Sun C."/>
            <person name="Lu J."/>
            <person name="Liu C."/>
            <person name="Zhou H."/>
            <person name="Sun Q."/>
            <person name="Shu L."/>
            <person name="Wang H."/>
            <person name="Wang Y."/>
            <person name="Wang S."/>
            <person name="Wu C."/>
            <person name="Chan E.W."/>
            <person name="Chen G."/>
            <person name="Shen Z."/>
            <person name="Chen S."/>
            <person name="Zhang R."/>
        </authorList>
    </citation>
    <scope>NUCLEOTIDE SEQUENCE</scope>
    <source>
        <strain evidence="1">210</strain>
    </source>
</reference>
<evidence type="ECO:0008006" key="3">
    <source>
        <dbReference type="Google" id="ProtNLM"/>
    </source>
</evidence>
<evidence type="ECO:0000313" key="2">
    <source>
        <dbReference type="Proteomes" id="UP001173578"/>
    </source>
</evidence>
<reference evidence="1" key="1">
    <citation type="submission" date="2020-06" db="EMBL/GenBank/DDBJ databases">
        <authorList>
            <person name="Dong N."/>
        </authorList>
    </citation>
    <scope>NUCLEOTIDE SEQUENCE</scope>
    <source>
        <strain evidence="1">210</strain>
    </source>
</reference>
<dbReference type="Proteomes" id="UP001173578">
    <property type="component" value="Unassembled WGS sequence"/>
</dbReference>
<evidence type="ECO:0000313" key="1">
    <source>
        <dbReference type="EMBL" id="MDM1550644.1"/>
    </source>
</evidence>
<dbReference type="AlphaFoldDB" id="A0AAW7DFA1"/>
<gene>
    <name evidence="1" type="ORF">HX095_05400</name>
</gene>
<protein>
    <recommendedName>
        <fullName evidence="3">DUF3168 domain-containing protein</fullName>
    </recommendedName>
</protein>
<dbReference type="RefSeq" id="WP_286485327.1">
    <property type="nucleotide sequence ID" value="NZ_JACALR010000002.1"/>
</dbReference>
<accession>A0AAW7DFA1</accession>
<dbReference type="EMBL" id="JACALR010000002">
    <property type="protein sequence ID" value="MDM1550644.1"/>
    <property type="molecule type" value="Genomic_DNA"/>
</dbReference>
<sequence length="144" mass="16478">MKTFLEEIENKLKAKFAYVDENWGQLNLPQPPVKYPCALIDCDNAVYSNLSNDFRQEPTLRQEATINIELTIATLKITNTSANAPQLQRDKAWLIYELIEDAHKLLQGQIVGNGKLVRTGVRRVRRTDGMQEHRIVYTLAAHDV</sequence>
<comment type="caution">
    <text evidence="1">The sequence shown here is derived from an EMBL/GenBank/DDBJ whole genome shotgun (WGS) entry which is preliminary data.</text>
</comment>
<name>A0AAW7DFA1_9FLAO</name>